<evidence type="ECO:0000313" key="2">
    <source>
        <dbReference type="EMBL" id="KAH6660981.1"/>
    </source>
</evidence>
<evidence type="ECO:0000256" key="1">
    <source>
        <dbReference type="SAM" id="MobiDB-lite"/>
    </source>
</evidence>
<accession>A0A9P8UZS1</accession>
<sequence>MNSANDDWEEDCSFDDSRALMRRRPPHDPAAPVDDSKRLTNVPCVRFIDTGPRRGQDSEATSFISTPSDERVSTMNTSFVPFDNRNPSVANFCILDRIRPDLWRPETPSAVAHIFGGLESYRINRGLGCSEEILDQINEFVVGMLEMFEPECPTPELLYRNIVVSYSKVFQPNTDSHLETLRQVWNLVPMEIKVMILTELVQIANSTASGASSPQIFFKTLKELSVL</sequence>
<dbReference type="Proteomes" id="UP000758603">
    <property type="component" value="Unassembled WGS sequence"/>
</dbReference>
<reference evidence="2" key="1">
    <citation type="journal article" date="2021" name="Nat. Commun.">
        <title>Genetic determinants of endophytism in the Arabidopsis root mycobiome.</title>
        <authorList>
            <person name="Mesny F."/>
            <person name="Miyauchi S."/>
            <person name="Thiergart T."/>
            <person name="Pickel B."/>
            <person name="Atanasova L."/>
            <person name="Karlsson M."/>
            <person name="Huettel B."/>
            <person name="Barry K.W."/>
            <person name="Haridas S."/>
            <person name="Chen C."/>
            <person name="Bauer D."/>
            <person name="Andreopoulos W."/>
            <person name="Pangilinan J."/>
            <person name="LaButti K."/>
            <person name="Riley R."/>
            <person name="Lipzen A."/>
            <person name="Clum A."/>
            <person name="Drula E."/>
            <person name="Henrissat B."/>
            <person name="Kohler A."/>
            <person name="Grigoriev I.V."/>
            <person name="Martin F.M."/>
            <person name="Hacquard S."/>
        </authorList>
    </citation>
    <scope>NUCLEOTIDE SEQUENCE</scope>
    <source>
        <strain evidence="2">MPI-SDFR-AT-0073</strain>
    </source>
</reference>
<keyword evidence="3" id="KW-1185">Reference proteome</keyword>
<evidence type="ECO:0000313" key="3">
    <source>
        <dbReference type="Proteomes" id="UP000758603"/>
    </source>
</evidence>
<feature type="region of interest" description="Disordered" evidence="1">
    <location>
        <begin position="16"/>
        <end position="35"/>
    </location>
</feature>
<organism evidence="2 3">
    <name type="scientific">Truncatella angustata</name>
    <dbReference type="NCBI Taxonomy" id="152316"/>
    <lineage>
        <taxon>Eukaryota</taxon>
        <taxon>Fungi</taxon>
        <taxon>Dikarya</taxon>
        <taxon>Ascomycota</taxon>
        <taxon>Pezizomycotina</taxon>
        <taxon>Sordariomycetes</taxon>
        <taxon>Xylariomycetidae</taxon>
        <taxon>Amphisphaeriales</taxon>
        <taxon>Sporocadaceae</taxon>
        <taxon>Truncatella</taxon>
    </lineage>
</organism>
<gene>
    <name evidence="2" type="ORF">BKA67DRAFT_667946</name>
</gene>
<dbReference type="GeneID" id="70137516"/>
<name>A0A9P8UZS1_9PEZI</name>
<dbReference type="EMBL" id="JAGPXC010000001">
    <property type="protein sequence ID" value="KAH6660981.1"/>
    <property type="molecule type" value="Genomic_DNA"/>
</dbReference>
<comment type="caution">
    <text evidence="2">The sequence shown here is derived from an EMBL/GenBank/DDBJ whole genome shotgun (WGS) entry which is preliminary data.</text>
</comment>
<protein>
    <submittedName>
        <fullName evidence="2">Uncharacterized protein</fullName>
    </submittedName>
</protein>
<dbReference type="AlphaFoldDB" id="A0A9P8UZS1"/>
<proteinExistence type="predicted"/>
<dbReference type="RefSeq" id="XP_045965112.1">
    <property type="nucleotide sequence ID" value="XM_046108625.1"/>
</dbReference>
<dbReference type="OrthoDB" id="4637685at2759"/>